<dbReference type="VEuPathDB" id="FungiDB:An18g04370"/>
<keyword evidence="2" id="KW-1185">Reference proteome</keyword>
<gene>
    <name evidence="1" type="ORF">An18g04370</name>
</gene>
<dbReference type="EMBL" id="AM270407">
    <property type="protein sequence ID" value="CAK43241.1"/>
    <property type="molecule type" value="Genomic_DNA"/>
</dbReference>
<reference evidence="1 2" key="1">
    <citation type="journal article" date="2007" name="Nat. Biotechnol.">
        <title>Genome sequencing and analysis of the versatile cell factory Aspergillus niger CBS 513.88.</title>
        <authorList>
            <person name="Pel H.J."/>
            <person name="de Winde J.H."/>
            <person name="Archer D.B."/>
            <person name="Dyer P.S."/>
            <person name="Hofmann G."/>
            <person name="Schaap P.J."/>
            <person name="Turner G."/>
            <person name="de Vries R.P."/>
            <person name="Albang R."/>
            <person name="Albermann K."/>
            <person name="Andersen M.R."/>
            <person name="Bendtsen J.D."/>
            <person name="Benen J.A."/>
            <person name="van den Berg M."/>
            <person name="Breestraat S."/>
            <person name="Caddick M.X."/>
            <person name="Contreras R."/>
            <person name="Cornell M."/>
            <person name="Coutinho P.M."/>
            <person name="Danchin E.G."/>
            <person name="Debets A.J."/>
            <person name="Dekker P."/>
            <person name="van Dijck P.W."/>
            <person name="van Dijk A."/>
            <person name="Dijkhuizen L."/>
            <person name="Driessen A.J."/>
            <person name="d'Enfert C."/>
            <person name="Geysens S."/>
            <person name="Goosen C."/>
            <person name="Groot G.S."/>
            <person name="de Groot P.W."/>
            <person name="Guillemette T."/>
            <person name="Henrissat B."/>
            <person name="Herweijer M."/>
            <person name="van den Hombergh J.P."/>
            <person name="van den Hondel C.A."/>
            <person name="van der Heijden R.T."/>
            <person name="van der Kaaij R.M."/>
            <person name="Klis F.M."/>
            <person name="Kools H.J."/>
            <person name="Kubicek C.P."/>
            <person name="van Kuyk P.A."/>
            <person name="Lauber J."/>
            <person name="Lu X."/>
            <person name="van der Maarel M.J."/>
            <person name="Meulenberg R."/>
            <person name="Menke H."/>
            <person name="Mortimer M.A."/>
            <person name="Nielsen J."/>
            <person name="Oliver S.G."/>
            <person name="Olsthoorn M."/>
            <person name="Pal K."/>
            <person name="van Peij N.N."/>
            <person name="Ram A.F."/>
            <person name="Rinas U."/>
            <person name="Roubos J.A."/>
            <person name="Sagt C.M."/>
            <person name="Schmoll M."/>
            <person name="Sun J."/>
            <person name="Ussery D."/>
            <person name="Varga J."/>
            <person name="Vervecken W."/>
            <person name="van de Vondervoort P.J."/>
            <person name="Wedler H."/>
            <person name="Wosten H.A."/>
            <person name="Zeng A.P."/>
            <person name="van Ooyen A.J."/>
            <person name="Visser J."/>
            <person name="Stam H."/>
        </authorList>
    </citation>
    <scope>NUCLEOTIDE SEQUENCE [LARGE SCALE GENOMIC DNA]</scope>
    <source>
        <strain evidence="2">CBS 513.88 / FGSC A1513 / ATCC MYA-4892</strain>
    </source>
</reference>
<sequence length="26" mass="2741">MEGKLVDQSVSSVQMSLLGITSTSRS</sequence>
<accession>A2RAU5</accession>
<evidence type="ECO:0000313" key="1">
    <source>
        <dbReference type="EMBL" id="CAK43241.1"/>
    </source>
</evidence>
<organism evidence="1 2">
    <name type="scientific">Aspergillus niger (strain ATCC MYA-4892 / CBS 513.88 / FGSC A1513)</name>
    <dbReference type="NCBI Taxonomy" id="425011"/>
    <lineage>
        <taxon>Eukaryota</taxon>
        <taxon>Fungi</taxon>
        <taxon>Dikarya</taxon>
        <taxon>Ascomycota</taxon>
        <taxon>Pezizomycotina</taxon>
        <taxon>Eurotiomycetes</taxon>
        <taxon>Eurotiomycetidae</taxon>
        <taxon>Eurotiales</taxon>
        <taxon>Aspergillaceae</taxon>
        <taxon>Aspergillus</taxon>
        <taxon>Aspergillus subgen. Circumdati</taxon>
    </lineage>
</organism>
<name>A2RAU5_ASPNC</name>
<dbReference type="AlphaFoldDB" id="A2RAU5"/>
<evidence type="ECO:0000313" key="2">
    <source>
        <dbReference type="Proteomes" id="UP000006706"/>
    </source>
</evidence>
<dbReference type="HOGENOM" id="CLU_3417224_0_0_1"/>
<dbReference type="Proteomes" id="UP000006706">
    <property type="component" value="Chromosome 8L"/>
</dbReference>
<proteinExistence type="predicted"/>
<protein>
    <submittedName>
        <fullName evidence="1">Contig An18c0150, genomic contig</fullName>
    </submittedName>
</protein>